<dbReference type="AlphaFoldDB" id="A0A0C2X316"/>
<accession>A0A0C2X316</accession>
<name>A0A0C2X316_AMAMK</name>
<gene>
    <name evidence="1" type="ORF">M378DRAFT_659107</name>
</gene>
<evidence type="ECO:0000313" key="1">
    <source>
        <dbReference type="EMBL" id="KIL63576.1"/>
    </source>
</evidence>
<sequence>MLFFELTHLVDMWYNYEQLLCYWVWGRIVHATNDVLTKNCPGAKTGRTTEASEDMKIAILLQRVSQ</sequence>
<dbReference type="InParanoid" id="A0A0C2X316"/>
<protein>
    <submittedName>
        <fullName evidence="1">Uncharacterized protein</fullName>
    </submittedName>
</protein>
<dbReference type="HOGENOM" id="CLU_2830690_0_0_1"/>
<keyword evidence="2" id="KW-1185">Reference proteome</keyword>
<proteinExistence type="predicted"/>
<dbReference type="Proteomes" id="UP000054549">
    <property type="component" value="Unassembled WGS sequence"/>
</dbReference>
<reference evidence="1 2" key="1">
    <citation type="submission" date="2014-04" db="EMBL/GenBank/DDBJ databases">
        <title>Evolutionary Origins and Diversification of the Mycorrhizal Mutualists.</title>
        <authorList>
            <consortium name="DOE Joint Genome Institute"/>
            <consortium name="Mycorrhizal Genomics Consortium"/>
            <person name="Kohler A."/>
            <person name="Kuo A."/>
            <person name="Nagy L.G."/>
            <person name="Floudas D."/>
            <person name="Copeland A."/>
            <person name="Barry K.W."/>
            <person name="Cichocki N."/>
            <person name="Veneault-Fourrey C."/>
            <person name="LaButti K."/>
            <person name="Lindquist E.A."/>
            <person name="Lipzen A."/>
            <person name="Lundell T."/>
            <person name="Morin E."/>
            <person name="Murat C."/>
            <person name="Riley R."/>
            <person name="Ohm R."/>
            <person name="Sun H."/>
            <person name="Tunlid A."/>
            <person name="Henrissat B."/>
            <person name="Grigoriev I.V."/>
            <person name="Hibbett D.S."/>
            <person name="Martin F."/>
        </authorList>
    </citation>
    <scope>NUCLEOTIDE SEQUENCE [LARGE SCALE GENOMIC DNA]</scope>
    <source>
        <strain evidence="1 2">Koide BX008</strain>
    </source>
</reference>
<dbReference type="EMBL" id="KN818257">
    <property type="protein sequence ID" value="KIL63576.1"/>
    <property type="molecule type" value="Genomic_DNA"/>
</dbReference>
<organism evidence="1 2">
    <name type="scientific">Amanita muscaria (strain Koide BX008)</name>
    <dbReference type="NCBI Taxonomy" id="946122"/>
    <lineage>
        <taxon>Eukaryota</taxon>
        <taxon>Fungi</taxon>
        <taxon>Dikarya</taxon>
        <taxon>Basidiomycota</taxon>
        <taxon>Agaricomycotina</taxon>
        <taxon>Agaricomycetes</taxon>
        <taxon>Agaricomycetidae</taxon>
        <taxon>Agaricales</taxon>
        <taxon>Pluteineae</taxon>
        <taxon>Amanitaceae</taxon>
        <taxon>Amanita</taxon>
    </lineage>
</organism>
<evidence type="ECO:0000313" key="2">
    <source>
        <dbReference type="Proteomes" id="UP000054549"/>
    </source>
</evidence>